<dbReference type="EMBL" id="KN847478">
    <property type="protein sequence ID" value="KIX04485.1"/>
    <property type="molecule type" value="Genomic_DNA"/>
</dbReference>
<keyword evidence="3" id="KW-1185">Reference proteome</keyword>
<evidence type="ECO:0000313" key="2">
    <source>
        <dbReference type="EMBL" id="KIX04485.1"/>
    </source>
</evidence>
<feature type="region of interest" description="Disordered" evidence="1">
    <location>
        <begin position="39"/>
        <end position="67"/>
    </location>
</feature>
<protein>
    <submittedName>
        <fullName evidence="2">Uncharacterized protein</fullName>
    </submittedName>
</protein>
<evidence type="ECO:0000313" key="3">
    <source>
        <dbReference type="Proteomes" id="UP000053617"/>
    </source>
</evidence>
<proteinExistence type="predicted"/>
<evidence type="ECO:0000256" key="1">
    <source>
        <dbReference type="SAM" id="MobiDB-lite"/>
    </source>
</evidence>
<accession>A0A0D2J619</accession>
<reference evidence="2 3" key="1">
    <citation type="submission" date="2015-01" db="EMBL/GenBank/DDBJ databases">
        <title>The Genome Sequence of Rhinocladiella mackenzie CBS 650.93.</title>
        <authorList>
            <consortium name="The Broad Institute Genomics Platform"/>
            <person name="Cuomo C."/>
            <person name="de Hoog S."/>
            <person name="Gorbushina A."/>
            <person name="Stielow B."/>
            <person name="Teixiera M."/>
            <person name="Abouelleil A."/>
            <person name="Chapman S.B."/>
            <person name="Priest M."/>
            <person name="Young S.K."/>
            <person name="Wortman J."/>
            <person name="Nusbaum C."/>
            <person name="Birren B."/>
        </authorList>
    </citation>
    <scope>NUCLEOTIDE SEQUENCE [LARGE SCALE GENOMIC DNA]</scope>
    <source>
        <strain evidence="2 3">CBS 650.93</strain>
    </source>
</reference>
<feature type="compositionally biased region" description="Low complexity" evidence="1">
    <location>
        <begin position="43"/>
        <end position="52"/>
    </location>
</feature>
<dbReference type="HOGENOM" id="CLU_2527461_0_0_1"/>
<name>A0A0D2J619_9EURO</name>
<dbReference type="GeneID" id="25293426"/>
<organism evidence="2 3">
    <name type="scientific">Rhinocladiella mackenziei CBS 650.93</name>
    <dbReference type="NCBI Taxonomy" id="1442369"/>
    <lineage>
        <taxon>Eukaryota</taxon>
        <taxon>Fungi</taxon>
        <taxon>Dikarya</taxon>
        <taxon>Ascomycota</taxon>
        <taxon>Pezizomycotina</taxon>
        <taxon>Eurotiomycetes</taxon>
        <taxon>Chaetothyriomycetidae</taxon>
        <taxon>Chaetothyriales</taxon>
        <taxon>Herpotrichiellaceae</taxon>
        <taxon>Rhinocladiella</taxon>
    </lineage>
</organism>
<gene>
    <name evidence="2" type="ORF">Z518_05355</name>
</gene>
<dbReference type="OrthoDB" id="4156248at2759"/>
<dbReference type="AlphaFoldDB" id="A0A0D2J619"/>
<sequence>MSSSTNNFLPLIPAAHRVAVISSLDNAANDVSVIPALQKTRRSSSTATADSNDAAEEPVLPSETVDPIVESPTEAVNVRVNAAQPEHRFLKLGY</sequence>
<dbReference type="RefSeq" id="XP_013271621.1">
    <property type="nucleotide sequence ID" value="XM_013416167.1"/>
</dbReference>
<dbReference type="Proteomes" id="UP000053617">
    <property type="component" value="Unassembled WGS sequence"/>
</dbReference>
<dbReference type="VEuPathDB" id="FungiDB:Z518_05355"/>